<gene>
    <name evidence="4" type="ORF">A2Z11_00365</name>
</gene>
<dbReference type="STRING" id="1802596.A2Z11_00365"/>
<name>A0A1G1WBK4_9BACT</name>
<dbReference type="Pfam" id="PF00404">
    <property type="entry name" value="Dockerin_1"/>
    <property type="match status" value="1"/>
</dbReference>
<dbReference type="InterPro" id="IPR002105">
    <property type="entry name" value="Dockerin_1_rpt"/>
</dbReference>
<feature type="region of interest" description="Disordered" evidence="1">
    <location>
        <begin position="230"/>
        <end position="249"/>
    </location>
</feature>
<dbReference type="InterPro" id="IPR016134">
    <property type="entry name" value="Dockerin_dom"/>
</dbReference>
<dbReference type="InterPro" id="IPR036439">
    <property type="entry name" value="Dockerin_dom_sf"/>
</dbReference>
<feature type="domain" description="Dockerin" evidence="3">
    <location>
        <begin position="53"/>
        <end position="124"/>
    </location>
</feature>
<evidence type="ECO:0000313" key="4">
    <source>
        <dbReference type="EMBL" id="OGY25062.1"/>
    </source>
</evidence>
<dbReference type="GO" id="GO:0004553">
    <property type="term" value="F:hydrolase activity, hydrolyzing O-glycosyl compounds"/>
    <property type="evidence" value="ECO:0007669"/>
    <property type="project" value="InterPro"/>
</dbReference>
<sequence>MIARFRKLINPPYSLIDIFTILGVLFILLIIPVISLNVTLVREPASKASEQSPCGQYGDVDGDQSVTMADVLILSRHLGGLTIPITWTSEVEKRADVGGNRTADMSDALRIQRYISSFDITFPVCADPDGDSFSNATEEYLGTDPYDSCPDTTSHDAWPPDFNKDRVINVSDLGSFLAPIRRLDTKTGDSNFSSRWDINGDGAIKHDNNDLASSDLEAMRPYLRATCSNTTPKPTLDFTGNNSPSPTVNRGEQVTLRWSTTNAGSPCQASDGWGGLINNSGQKSLSSDNSATFTLLCGGSNGKIEKSVSVSVRPCYGNLTTAVEGRTSGDIEKNPGQGFIVDGTGLSSCLSSDRLILQDWGWSSSTWVNTGSFCTLDNRTSCSVNSSFQSGRHAIRLALDRDSNGSIEKESSNFLYINIVNQSPPPPAANCSGAPILYLSQRTVESGGGVKITATSKGFSNCGSDNTQFFWIRPVTRSYWVNSDYFAQCNFAAKPSECSVTFNQPNDVGRYLVAVTYELAGGGQLNDFEYLDVIAPPPPTPDPVSGGGSSDEIKNFIREYVGGVAVEKVIRTSWGSEETVNMGKFLWGLSGCETGGSWNPSAYAGPSYHEIGLFQYQHAYIPGYGDSTTAPGGSDVWGNAVRRTQQLGLSLGSDIFKYQDQVRVTEWKVKKGGGENVNAWSCYGHWKAAEYEAEW</sequence>
<comment type="caution">
    <text evidence="4">The sequence shown here is derived from an EMBL/GenBank/DDBJ whole genome shotgun (WGS) entry which is preliminary data.</text>
</comment>
<dbReference type="CDD" id="cd14256">
    <property type="entry name" value="Dockerin_I"/>
    <property type="match status" value="1"/>
</dbReference>
<evidence type="ECO:0000259" key="3">
    <source>
        <dbReference type="PROSITE" id="PS51766"/>
    </source>
</evidence>
<feature type="transmembrane region" description="Helical" evidence="2">
    <location>
        <begin position="12"/>
        <end position="34"/>
    </location>
</feature>
<evidence type="ECO:0000256" key="2">
    <source>
        <dbReference type="SAM" id="Phobius"/>
    </source>
</evidence>
<dbReference type="InterPro" id="IPR018247">
    <property type="entry name" value="EF_Hand_1_Ca_BS"/>
</dbReference>
<dbReference type="PROSITE" id="PS00018">
    <property type="entry name" value="EF_HAND_1"/>
    <property type="match status" value="2"/>
</dbReference>
<keyword evidence="2" id="KW-1133">Transmembrane helix</keyword>
<reference evidence="4 5" key="1">
    <citation type="journal article" date="2016" name="Nat. Commun.">
        <title>Thousands of microbial genomes shed light on interconnected biogeochemical processes in an aquifer system.</title>
        <authorList>
            <person name="Anantharaman K."/>
            <person name="Brown C.T."/>
            <person name="Hug L.A."/>
            <person name="Sharon I."/>
            <person name="Castelle C.J."/>
            <person name="Probst A.J."/>
            <person name="Thomas B.C."/>
            <person name="Singh A."/>
            <person name="Wilkins M.J."/>
            <person name="Karaoz U."/>
            <person name="Brodie E.L."/>
            <person name="Williams K.H."/>
            <person name="Hubbard S.S."/>
            <person name="Banfield J.F."/>
        </authorList>
    </citation>
    <scope>NUCLEOTIDE SEQUENCE [LARGE SCALE GENOMIC DNA]</scope>
</reference>
<evidence type="ECO:0000256" key="1">
    <source>
        <dbReference type="SAM" id="MobiDB-lite"/>
    </source>
</evidence>
<evidence type="ECO:0000313" key="5">
    <source>
        <dbReference type="Proteomes" id="UP000176389"/>
    </source>
</evidence>
<dbReference type="Proteomes" id="UP000176389">
    <property type="component" value="Unassembled WGS sequence"/>
</dbReference>
<dbReference type="SUPFAM" id="SSF63446">
    <property type="entry name" value="Type I dockerin domain"/>
    <property type="match status" value="1"/>
</dbReference>
<dbReference type="PROSITE" id="PS51766">
    <property type="entry name" value="DOCKERIN"/>
    <property type="match status" value="1"/>
</dbReference>
<dbReference type="EMBL" id="MHCS01000056">
    <property type="protein sequence ID" value="OGY25062.1"/>
    <property type="molecule type" value="Genomic_DNA"/>
</dbReference>
<dbReference type="Gene3D" id="1.10.1330.10">
    <property type="entry name" value="Dockerin domain"/>
    <property type="match status" value="2"/>
</dbReference>
<organism evidence="4 5">
    <name type="scientific">Candidatus Woykebacteria bacterium RBG_16_43_9</name>
    <dbReference type="NCBI Taxonomy" id="1802596"/>
    <lineage>
        <taxon>Bacteria</taxon>
        <taxon>Candidatus Woykeibacteriota</taxon>
    </lineage>
</organism>
<dbReference type="GO" id="GO:0000272">
    <property type="term" value="P:polysaccharide catabolic process"/>
    <property type="evidence" value="ECO:0007669"/>
    <property type="project" value="InterPro"/>
</dbReference>
<keyword evidence="2" id="KW-0472">Membrane</keyword>
<keyword evidence="2" id="KW-0812">Transmembrane</keyword>
<protein>
    <recommendedName>
        <fullName evidence="3">Dockerin domain-containing protein</fullName>
    </recommendedName>
</protein>
<accession>A0A1G1WBK4</accession>
<dbReference type="AlphaFoldDB" id="A0A1G1WBK4"/>
<proteinExistence type="predicted"/>